<feature type="transmembrane region" description="Helical" evidence="1">
    <location>
        <begin position="20"/>
        <end position="45"/>
    </location>
</feature>
<organism evidence="2 3">
    <name type="scientific">Paenibacillus alvei</name>
    <name type="common">Bacillus alvei</name>
    <dbReference type="NCBI Taxonomy" id="44250"/>
    <lineage>
        <taxon>Bacteria</taxon>
        <taxon>Bacillati</taxon>
        <taxon>Bacillota</taxon>
        <taxon>Bacilli</taxon>
        <taxon>Bacillales</taxon>
        <taxon>Paenibacillaceae</taxon>
        <taxon>Paenibacillus</taxon>
    </lineage>
</organism>
<keyword evidence="1" id="KW-0812">Transmembrane</keyword>
<reference evidence="2 3" key="1">
    <citation type="submission" date="2020-05" db="EMBL/GenBank/DDBJ databases">
        <title>Whole genome sequencing and identification of novel metabolites from Paenibacillus alvei strain JR949.</title>
        <authorList>
            <person name="Rajendhran J."/>
            <person name="Sree Pranav P."/>
            <person name="Mahalakshmi B."/>
            <person name="Karthikeyan R."/>
        </authorList>
    </citation>
    <scope>NUCLEOTIDE SEQUENCE [LARGE SCALE GENOMIC DNA]</scope>
    <source>
        <strain evidence="2 3">JR949</strain>
    </source>
</reference>
<name>A0AAP6ZYF5_PAEAL</name>
<feature type="transmembrane region" description="Helical" evidence="1">
    <location>
        <begin position="178"/>
        <end position="195"/>
    </location>
</feature>
<dbReference type="RefSeq" id="WP_171417445.1">
    <property type="nucleotide sequence ID" value="NZ_JABFOR010000020.1"/>
</dbReference>
<accession>A0AAP6ZYF5</accession>
<evidence type="ECO:0008006" key="4">
    <source>
        <dbReference type="Google" id="ProtNLM"/>
    </source>
</evidence>
<dbReference type="EMBL" id="JABFOR010000020">
    <property type="protein sequence ID" value="NOJ71981.1"/>
    <property type="molecule type" value="Genomic_DNA"/>
</dbReference>
<keyword evidence="1" id="KW-0472">Membrane</keyword>
<evidence type="ECO:0000313" key="2">
    <source>
        <dbReference type="EMBL" id="NOJ71981.1"/>
    </source>
</evidence>
<evidence type="ECO:0000313" key="3">
    <source>
        <dbReference type="Proteomes" id="UP000552038"/>
    </source>
</evidence>
<feature type="transmembrane region" description="Helical" evidence="1">
    <location>
        <begin position="223"/>
        <end position="240"/>
    </location>
</feature>
<gene>
    <name evidence="2" type="ORF">HMI46_15630</name>
</gene>
<feature type="transmembrane region" description="Helical" evidence="1">
    <location>
        <begin position="435"/>
        <end position="454"/>
    </location>
</feature>
<feature type="transmembrane region" description="Helical" evidence="1">
    <location>
        <begin position="202"/>
        <end position="217"/>
    </location>
</feature>
<evidence type="ECO:0000256" key="1">
    <source>
        <dbReference type="SAM" id="Phobius"/>
    </source>
</evidence>
<feature type="transmembrane region" description="Helical" evidence="1">
    <location>
        <begin position="466"/>
        <end position="484"/>
    </location>
</feature>
<proteinExistence type="predicted"/>
<sequence>MAGIWSKMKIEQRLESLRRYVTPALLAAAGVFMITCMALFVSPYIGMADNGDYFRILYSNGLYFNAPDYDSQYFGYFIKQYGIFQYYNENAATLFSSQSVFIKAAIWLNQLLYSHEIFDIRFQAAIFLVLYTIAVYLLVESLTWKVASTYAYPISIIAIFLFGDTAYTAYFNSFFGESVVFIMLIFVFASGLLIYRNRYNDYVMMGVLLASGLLLTTSKQQNAPLGIILGIFGIFLIFIRKKRTYRALMSLTLVLLLLAGIGTYTLIPKEFVNINQYHAMTRGILMGSDDPESTLEKFNMDKQYAILNKSIYYELYTTVDVDSEILENQFYSKYGFVSILGYYLTHPSKAIDMLDLAAKSAFKIRPPAMGNYELSVGKPFRAQTSFFSGYSILKAKMAPKTFGFVTLWIVLVTGLYMPSFVAAIRAKQIRRMIRFSFIFIMILMGLSGIAVSIIGAGDADLAKHEFVFTAVFDLVTFVTVSDAIRRRLWSRQDEDSALLTSDTGTHVHEGAKVVM</sequence>
<dbReference type="Proteomes" id="UP000552038">
    <property type="component" value="Unassembled WGS sequence"/>
</dbReference>
<feature type="transmembrane region" description="Helical" evidence="1">
    <location>
        <begin position="120"/>
        <end position="139"/>
    </location>
</feature>
<feature type="transmembrane region" description="Helical" evidence="1">
    <location>
        <begin position="151"/>
        <end position="172"/>
    </location>
</feature>
<feature type="transmembrane region" description="Helical" evidence="1">
    <location>
        <begin position="402"/>
        <end position="423"/>
    </location>
</feature>
<feature type="transmembrane region" description="Helical" evidence="1">
    <location>
        <begin position="247"/>
        <end position="267"/>
    </location>
</feature>
<keyword evidence="1" id="KW-1133">Transmembrane helix</keyword>
<protein>
    <recommendedName>
        <fullName evidence="4">Transmembrane protein</fullName>
    </recommendedName>
</protein>
<dbReference type="AlphaFoldDB" id="A0AAP6ZYF5"/>
<comment type="caution">
    <text evidence="2">The sequence shown here is derived from an EMBL/GenBank/DDBJ whole genome shotgun (WGS) entry which is preliminary data.</text>
</comment>